<evidence type="ECO:0000256" key="3">
    <source>
        <dbReference type="ARBA" id="ARBA00023125"/>
    </source>
</evidence>
<dbReference type="InterPro" id="IPR003657">
    <property type="entry name" value="WRKY_dom"/>
</dbReference>
<dbReference type="FunFam" id="2.20.25.80:FF:000003">
    <property type="entry name" value="WRKY transcription factor 57"/>
    <property type="match status" value="1"/>
</dbReference>
<evidence type="ECO:0000313" key="9">
    <source>
        <dbReference type="Proteomes" id="UP000811609"/>
    </source>
</evidence>
<feature type="compositionally biased region" description="Polar residues" evidence="6">
    <location>
        <begin position="79"/>
        <end position="88"/>
    </location>
</feature>
<feature type="domain" description="WRKY" evidence="7">
    <location>
        <begin position="155"/>
        <end position="220"/>
    </location>
</feature>
<evidence type="ECO:0000313" key="8">
    <source>
        <dbReference type="EMBL" id="KAG6651146.1"/>
    </source>
</evidence>
<keyword evidence="2" id="KW-0805">Transcription regulation</keyword>
<gene>
    <name evidence="8" type="ORF">CIPAW_06G091000</name>
</gene>
<organism evidence="8 9">
    <name type="scientific">Carya illinoinensis</name>
    <name type="common">Pecan</name>
    <dbReference type="NCBI Taxonomy" id="32201"/>
    <lineage>
        <taxon>Eukaryota</taxon>
        <taxon>Viridiplantae</taxon>
        <taxon>Streptophyta</taxon>
        <taxon>Embryophyta</taxon>
        <taxon>Tracheophyta</taxon>
        <taxon>Spermatophyta</taxon>
        <taxon>Magnoliopsida</taxon>
        <taxon>eudicotyledons</taxon>
        <taxon>Gunneridae</taxon>
        <taxon>Pentapetalae</taxon>
        <taxon>rosids</taxon>
        <taxon>fabids</taxon>
        <taxon>Fagales</taxon>
        <taxon>Juglandaceae</taxon>
        <taxon>Carya</taxon>
    </lineage>
</organism>
<evidence type="ECO:0000256" key="5">
    <source>
        <dbReference type="ARBA" id="ARBA00023242"/>
    </source>
</evidence>
<dbReference type="GO" id="GO:0005634">
    <property type="term" value="C:nucleus"/>
    <property type="evidence" value="ECO:0007669"/>
    <property type="project" value="UniProtKB-SubCell"/>
</dbReference>
<evidence type="ECO:0000256" key="6">
    <source>
        <dbReference type="SAM" id="MobiDB-lite"/>
    </source>
</evidence>
<dbReference type="Proteomes" id="UP000811609">
    <property type="component" value="Chromosome 6"/>
</dbReference>
<evidence type="ECO:0000256" key="4">
    <source>
        <dbReference type="ARBA" id="ARBA00023163"/>
    </source>
</evidence>
<reference evidence="8" key="1">
    <citation type="submission" date="2020-12" db="EMBL/GenBank/DDBJ databases">
        <title>WGS assembly of Carya illinoinensis cv. Pawnee.</title>
        <authorList>
            <person name="Platts A."/>
            <person name="Shu S."/>
            <person name="Wright S."/>
            <person name="Barry K."/>
            <person name="Edger P."/>
            <person name="Pires J.C."/>
            <person name="Schmutz J."/>
        </authorList>
    </citation>
    <scope>NUCLEOTIDE SEQUENCE</scope>
    <source>
        <tissue evidence="8">Leaf</tissue>
    </source>
</reference>
<sequence length="335" mass="37084">MDDGDQSDSTIVFAGDSSWALRSDSDGVYFFTNHRESSILSEFNWNLHPDDQNRNIGFCDGSDLAGGLGFPDVDNKCNNSNNALQSSDPPLLVGSESKAGGNTAPINPSVSSSSSEGPPEKSTGSCITPPEKPNKVRKRGQKRVQQPRFAFVTKSEVDHLQDGYRWRKYGQKAVKNSPFPRSYYRCTNSRCTVKKRVERSSEDPTVIITTYEGQHCHHTVLGFPRSGHGVINIHDQNFITSSTSGTSTTAGQLGAAPLVSQFYYPKVLHELPKDQNPFSTTHEYYSTHHYHQQIIPHHEVGKISHAFPEPIPLKLAPTDEGLLGDMVPPNMRNRS</sequence>
<dbReference type="Pfam" id="PF03106">
    <property type="entry name" value="WRKY"/>
    <property type="match status" value="1"/>
</dbReference>
<dbReference type="SMART" id="SM00774">
    <property type="entry name" value="WRKY"/>
    <property type="match status" value="1"/>
</dbReference>
<keyword evidence="3" id="KW-0238">DNA-binding</keyword>
<keyword evidence="5" id="KW-0539">Nucleus</keyword>
<keyword evidence="9" id="KW-1185">Reference proteome</keyword>
<dbReference type="GO" id="GO:0043565">
    <property type="term" value="F:sequence-specific DNA binding"/>
    <property type="evidence" value="ECO:0007669"/>
    <property type="project" value="InterPro"/>
</dbReference>
<protein>
    <recommendedName>
        <fullName evidence="7">WRKY domain-containing protein</fullName>
    </recommendedName>
</protein>
<proteinExistence type="predicted"/>
<feature type="region of interest" description="Disordered" evidence="6">
    <location>
        <begin position="79"/>
        <end position="146"/>
    </location>
</feature>
<dbReference type="EMBL" id="CM031814">
    <property type="protein sequence ID" value="KAG6651145.1"/>
    <property type="molecule type" value="Genomic_DNA"/>
</dbReference>
<evidence type="ECO:0000256" key="2">
    <source>
        <dbReference type="ARBA" id="ARBA00023015"/>
    </source>
</evidence>
<accession>A0A8T1Q9L1</accession>
<dbReference type="PANTHER" id="PTHR31221:SF334">
    <property type="entry name" value="WRKY TRANSCRIPTION FACTOR 57-RELATED"/>
    <property type="match status" value="1"/>
</dbReference>
<evidence type="ECO:0000256" key="1">
    <source>
        <dbReference type="ARBA" id="ARBA00004123"/>
    </source>
</evidence>
<dbReference type="InterPro" id="IPR044810">
    <property type="entry name" value="WRKY_plant"/>
</dbReference>
<keyword evidence="4" id="KW-0804">Transcription</keyword>
<name>A0A8T1Q9L1_CARIL</name>
<dbReference type="EMBL" id="CM031814">
    <property type="protein sequence ID" value="KAG6651146.1"/>
    <property type="molecule type" value="Genomic_DNA"/>
</dbReference>
<comment type="caution">
    <text evidence="8">The sequence shown here is derived from an EMBL/GenBank/DDBJ whole genome shotgun (WGS) entry which is preliminary data.</text>
</comment>
<dbReference type="GO" id="GO:0003700">
    <property type="term" value="F:DNA-binding transcription factor activity"/>
    <property type="evidence" value="ECO:0007669"/>
    <property type="project" value="InterPro"/>
</dbReference>
<dbReference type="PANTHER" id="PTHR31221">
    <property type="entry name" value="WRKY TRANSCRIPTION FACTOR PROTEIN 1-RELATED"/>
    <property type="match status" value="1"/>
</dbReference>
<dbReference type="AlphaFoldDB" id="A0A8T1Q9L1"/>
<feature type="compositionally biased region" description="Low complexity" evidence="6">
    <location>
        <begin position="108"/>
        <end position="125"/>
    </location>
</feature>
<evidence type="ECO:0000259" key="7">
    <source>
        <dbReference type="PROSITE" id="PS50811"/>
    </source>
</evidence>
<dbReference type="PROSITE" id="PS50811">
    <property type="entry name" value="WRKY"/>
    <property type="match status" value="1"/>
</dbReference>
<comment type="subcellular location">
    <subcellularLocation>
        <location evidence="1">Nucleus</location>
    </subcellularLocation>
</comment>
<dbReference type="EMBL" id="CM031814">
    <property type="protein sequence ID" value="KAG6651144.1"/>
    <property type="molecule type" value="Genomic_DNA"/>
</dbReference>